<comment type="caution">
    <text evidence="2">The sequence shown here is derived from an EMBL/GenBank/DDBJ whole genome shotgun (WGS) entry which is preliminary data.</text>
</comment>
<feature type="transmembrane region" description="Helical" evidence="1">
    <location>
        <begin position="7"/>
        <end position="26"/>
    </location>
</feature>
<dbReference type="Proteomes" id="UP000620550">
    <property type="component" value="Unassembled WGS sequence"/>
</dbReference>
<accession>A0ABQ3HYI9</accession>
<keyword evidence="1" id="KW-0812">Transmembrane</keyword>
<keyword evidence="1" id="KW-0472">Membrane</keyword>
<keyword evidence="3" id="KW-1185">Reference proteome</keyword>
<proteinExistence type="predicted"/>
<evidence type="ECO:0000313" key="2">
    <source>
        <dbReference type="EMBL" id="GHE33005.1"/>
    </source>
</evidence>
<evidence type="ECO:0000313" key="3">
    <source>
        <dbReference type="Proteomes" id="UP000620550"/>
    </source>
</evidence>
<organism evidence="2 3">
    <name type="scientific">Sphingobacterium griseoflavum</name>
    <dbReference type="NCBI Taxonomy" id="1474952"/>
    <lineage>
        <taxon>Bacteria</taxon>
        <taxon>Pseudomonadati</taxon>
        <taxon>Bacteroidota</taxon>
        <taxon>Sphingobacteriia</taxon>
        <taxon>Sphingobacteriales</taxon>
        <taxon>Sphingobacteriaceae</taxon>
        <taxon>Sphingobacterium</taxon>
    </lineage>
</organism>
<dbReference type="EMBL" id="BNAF01000005">
    <property type="protein sequence ID" value="GHE33005.1"/>
    <property type="molecule type" value="Genomic_DNA"/>
</dbReference>
<sequence>MKNKFKYILPRLIGLTVVLGALSFLIVALFKIMLLLTVVMAIGMWIAARRFKRRVRQQEMAVPHFGNAGFFANENMIAVVPVSFKSQSAKAAIIPVR</sequence>
<feature type="transmembrane region" description="Helical" evidence="1">
    <location>
        <begin position="32"/>
        <end position="48"/>
    </location>
</feature>
<reference evidence="3" key="1">
    <citation type="journal article" date="2019" name="Int. J. Syst. Evol. Microbiol.">
        <title>The Global Catalogue of Microorganisms (GCM) 10K type strain sequencing project: providing services to taxonomists for standard genome sequencing and annotation.</title>
        <authorList>
            <consortium name="The Broad Institute Genomics Platform"/>
            <consortium name="The Broad Institute Genome Sequencing Center for Infectious Disease"/>
            <person name="Wu L."/>
            <person name="Ma J."/>
        </authorList>
    </citation>
    <scope>NUCLEOTIDE SEQUENCE [LARGE SCALE GENOMIC DNA]</scope>
    <source>
        <strain evidence="3">CGMCC 1.12966</strain>
    </source>
</reference>
<gene>
    <name evidence="2" type="ORF">GCM10017764_15050</name>
</gene>
<evidence type="ECO:0008006" key="4">
    <source>
        <dbReference type="Google" id="ProtNLM"/>
    </source>
</evidence>
<evidence type="ECO:0000256" key="1">
    <source>
        <dbReference type="SAM" id="Phobius"/>
    </source>
</evidence>
<keyword evidence="1" id="KW-1133">Transmembrane helix</keyword>
<name>A0ABQ3HYI9_9SPHI</name>
<dbReference type="RefSeq" id="WP_189626036.1">
    <property type="nucleotide sequence ID" value="NZ_BNAF01000005.1"/>
</dbReference>
<protein>
    <recommendedName>
        <fullName evidence="4">Phosphatidylserine decarboxylase</fullName>
    </recommendedName>
</protein>